<dbReference type="Pfam" id="PF24626">
    <property type="entry name" value="SH3_Tf2-1"/>
    <property type="match status" value="1"/>
</dbReference>
<dbReference type="SMART" id="SM00298">
    <property type="entry name" value="CHROMO"/>
    <property type="match status" value="1"/>
</dbReference>
<reference evidence="2" key="1">
    <citation type="submission" date="2021-03" db="EMBL/GenBank/DDBJ databases">
        <title>Draft genome sequence of rust myrtle Austropuccinia psidii MF-1, a brazilian biotype.</title>
        <authorList>
            <person name="Quecine M.C."/>
            <person name="Pachon D.M.R."/>
            <person name="Bonatelli M.L."/>
            <person name="Correr F.H."/>
            <person name="Franceschini L.M."/>
            <person name="Leite T.F."/>
            <person name="Margarido G.R.A."/>
            <person name="Almeida C.A."/>
            <person name="Ferrarezi J.A."/>
            <person name="Labate C.A."/>
        </authorList>
    </citation>
    <scope>NUCLEOTIDE SEQUENCE</scope>
    <source>
        <strain evidence="2">MF-1</strain>
    </source>
</reference>
<evidence type="ECO:0000313" key="2">
    <source>
        <dbReference type="EMBL" id="MBW0546811.1"/>
    </source>
</evidence>
<dbReference type="Proteomes" id="UP000765509">
    <property type="component" value="Unassembled WGS sequence"/>
</dbReference>
<dbReference type="GO" id="GO:0003676">
    <property type="term" value="F:nucleic acid binding"/>
    <property type="evidence" value="ECO:0007669"/>
    <property type="project" value="InterPro"/>
</dbReference>
<dbReference type="InterPro" id="IPR016197">
    <property type="entry name" value="Chromo-like_dom_sf"/>
</dbReference>
<dbReference type="PROSITE" id="PS50013">
    <property type="entry name" value="CHROMO_2"/>
    <property type="match status" value="1"/>
</dbReference>
<dbReference type="AlphaFoldDB" id="A0A9Q3FV19"/>
<name>A0A9Q3FV19_9BASI</name>
<evidence type="ECO:0000313" key="3">
    <source>
        <dbReference type="Proteomes" id="UP000765509"/>
    </source>
</evidence>
<dbReference type="InterPro" id="IPR056924">
    <property type="entry name" value="SH3_Tf2-1"/>
</dbReference>
<dbReference type="Gene3D" id="2.40.50.40">
    <property type="match status" value="1"/>
</dbReference>
<dbReference type="Gene3D" id="3.30.420.10">
    <property type="entry name" value="Ribonuclease H-like superfamily/Ribonuclease H"/>
    <property type="match status" value="1"/>
</dbReference>
<dbReference type="InterPro" id="IPR012337">
    <property type="entry name" value="RNaseH-like_sf"/>
</dbReference>
<protein>
    <recommendedName>
        <fullName evidence="1">Chromo domain-containing protein</fullName>
    </recommendedName>
</protein>
<feature type="domain" description="Chromo" evidence="1">
    <location>
        <begin position="353"/>
        <end position="414"/>
    </location>
</feature>
<dbReference type="InterPro" id="IPR036397">
    <property type="entry name" value="RNaseH_sf"/>
</dbReference>
<evidence type="ECO:0000259" key="1">
    <source>
        <dbReference type="PROSITE" id="PS50013"/>
    </source>
</evidence>
<dbReference type="GO" id="GO:0006338">
    <property type="term" value="P:chromatin remodeling"/>
    <property type="evidence" value="ECO:0007669"/>
    <property type="project" value="UniProtKB-ARBA"/>
</dbReference>
<dbReference type="InterPro" id="IPR050951">
    <property type="entry name" value="Retrovirus_Pol_polyprotein"/>
</dbReference>
<dbReference type="SUPFAM" id="SSF53098">
    <property type="entry name" value="Ribonuclease H-like"/>
    <property type="match status" value="1"/>
</dbReference>
<dbReference type="InterPro" id="IPR023780">
    <property type="entry name" value="Chromo_domain"/>
</dbReference>
<dbReference type="CDD" id="cd00024">
    <property type="entry name" value="CD_CSD"/>
    <property type="match status" value="1"/>
</dbReference>
<sequence>MSTPSQPLCIGMINICIQINSDIALNPEDSHLASWIIIWHNQHNIFVYLPNHQHAIGSLPGTLSKTLIPFLGAPKTFMHCGPGGAWIENCQSNPTQILFVEGVFMTDANDPSSSQKPNLALMFFTRYPNILFIMESFRTQDFKLKMPKEYDCNTSNGQTQRVNQILQTYLWMYVSYHQDDWYTWLPLAEFAYNNAEHSSTKKSPFLTIYGRNPSFDSIHISQDLPAGKVSTKLQSVHKVFKEELESAMRRLKKYADRNRAIPPDLQPGDKVWLASKNIMTARPTKKLSEGWLGPFEVIKKIGSHAYYLKLPQQWKSVHPVFHVSLLEPVNHSTIPNQHQFPPPPLLVEEQVEWEVAQVLDSKLKRGELWYLVEWKGFNEDRERTTWEPASNLTSSPDLVRDFHSLYPDKPGPNTSRV</sequence>
<dbReference type="EMBL" id="AVOT02051825">
    <property type="protein sequence ID" value="MBW0546811.1"/>
    <property type="molecule type" value="Genomic_DNA"/>
</dbReference>
<dbReference type="PANTHER" id="PTHR37984:SF15">
    <property type="entry name" value="INTEGRASE CATALYTIC DOMAIN-CONTAINING PROTEIN"/>
    <property type="match status" value="1"/>
</dbReference>
<keyword evidence="3" id="KW-1185">Reference proteome</keyword>
<proteinExistence type="predicted"/>
<accession>A0A9Q3FV19</accession>
<dbReference type="SUPFAM" id="SSF54160">
    <property type="entry name" value="Chromo domain-like"/>
    <property type="match status" value="1"/>
</dbReference>
<dbReference type="InterPro" id="IPR000953">
    <property type="entry name" value="Chromo/chromo_shadow_dom"/>
</dbReference>
<dbReference type="Pfam" id="PF00385">
    <property type="entry name" value="Chromo"/>
    <property type="match status" value="1"/>
</dbReference>
<organism evidence="2 3">
    <name type="scientific">Austropuccinia psidii MF-1</name>
    <dbReference type="NCBI Taxonomy" id="1389203"/>
    <lineage>
        <taxon>Eukaryota</taxon>
        <taxon>Fungi</taxon>
        <taxon>Dikarya</taxon>
        <taxon>Basidiomycota</taxon>
        <taxon>Pucciniomycotina</taxon>
        <taxon>Pucciniomycetes</taxon>
        <taxon>Pucciniales</taxon>
        <taxon>Sphaerophragmiaceae</taxon>
        <taxon>Austropuccinia</taxon>
    </lineage>
</organism>
<dbReference type="PANTHER" id="PTHR37984">
    <property type="entry name" value="PROTEIN CBG26694"/>
    <property type="match status" value="1"/>
</dbReference>
<gene>
    <name evidence="2" type="ORF">O181_086526</name>
</gene>
<comment type="caution">
    <text evidence="2">The sequence shown here is derived from an EMBL/GenBank/DDBJ whole genome shotgun (WGS) entry which is preliminary data.</text>
</comment>